<reference evidence="2 3" key="1">
    <citation type="submission" date="2020-05" db="EMBL/GenBank/DDBJ databases">
        <title>Genome sequencing of Spirosoma sp. TS118.</title>
        <authorList>
            <person name="Lee J.-H."/>
            <person name="Jeong S."/>
            <person name="Zhao L."/>
            <person name="Jung J.-H."/>
            <person name="Kim M.-K."/>
            <person name="Lim S."/>
        </authorList>
    </citation>
    <scope>NUCLEOTIDE SEQUENCE [LARGE SCALE GENOMIC DNA]</scope>
    <source>
        <strain evidence="2 3">TS118</strain>
    </source>
</reference>
<organism evidence="2 3">
    <name type="scientific">Spirosoma taeanense</name>
    <dbReference type="NCBI Taxonomy" id="2735870"/>
    <lineage>
        <taxon>Bacteria</taxon>
        <taxon>Pseudomonadati</taxon>
        <taxon>Bacteroidota</taxon>
        <taxon>Cytophagia</taxon>
        <taxon>Cytophagales</taxon>
        <taxon>Cytophagaceae</taxon>
        <taxon>Spirosoma</taxon>
    </lineage>
</organism>
<dbReference type="KEGG" id="stae:HNV11_04260"/>
<evidence type="ECO:0000256" key="1">
    <source>
        <dbReference type="SAM" id="Phobius"/>
    </source>
</evidence>
<evidence type="ECO:0000313" key="3">
    <source>
        <dbReference type="Proteomes" id="UP000502756"/>
    </source>
</evidence>
<feature type="transmembrane region" description="Helical" evidence="1">
    <location>
        <begin position="164"/>
        <end position="182"/>
    </location>
</feature>
<feature type="transmembrane region" description="Helical" evidence="1">
    <location>
        <begin position="15"/>
        <end position="33"/>
    </location>
</feature>
<keyword evidence="3" id="KW-1185">Reference proteome</keyword>
<dbReference type="AlphaFoldDB" id="A0A6M5Y6G3"/>
<feature type="transmembrane region" description="Helical" evidence="1">
    <location>
        <begin position="79"/>
        <end position="99"/>
    </location>
</feature>
<gene>
    <name evidence="2" type="ORF">HNV11_04260</name>
</gene>
<keyword evidence="1" id="KW-0472">Membrane</keyword>
<dbReference type="EMBL" id="CP053435">
    <property type="protein sequence ID" value="QJW88643.1"/>
    <property type="molecule type" value="Genomic_DNA"/>
</dbReference>
<feature type="transmembrane region" description="Helical" evidence="1">
    <location>
        <begin position="191"/>
        <end position="213"/>
    </location>
</feature>
<dbReference type="RefSeq" id="WP_171738481.1">
    <property type="nucleotide sequence ID" value="NZ_CP053435.1"/>
</dbReference>
<feature type="transmembrane region" description="Helical" evidence="1">
    <location>
        <begin position="111"/>
        <end position="134"/>
    </location>
</feature>
<protein>
    <submittedName>
        <fullName evidence="2">DUF1345 domain-containing protein</fullName>
    </submittedName>
</protein>
<feature type="transmembrane region" description="Helical" evidence="1">
    <location>
        <begin position="40"/>
        <end position="59"/>
    </location>
</feature>
<proteinExistence type="predicted"/>
<dbReference type="InterPro" id="IPR009781">
    <property type="entry name" value="DUF1345"/>
</dbReference>
<dbReference type="Pfam" id="PF07077">
    <property type="entry name" value="DUF1345"/>
    <property type="match status" value="1"/>
</dbReference>
<evidence type="ECO:0000313" key="2">
    <source>
        <dbReference type="EMBL" id="QJW88643.1"/>
    </source>
</evidence>
<dbReference type="Proteomes" id="UP000502756">
    <property type="component" value="Chromosome"/>
</dbReference>
<keyword evidence="1" id="KW-0812">Transmembrane</keyword>
<sequence length="217" mass="24244">MLLDQTARLDAHHRLYIAFGVTLGTYFILPAAVSGSAQVVLLWVVFALIMLTLMWASIFRLHPRDLPKLSRLQDSSRTYIFLFIVVAAIASFFAIIELLDTMTQQGRRANVGLTVLAVICSWGLLHTVFTLRYAHLFYGDNPNQKSRPGGLDFPNETEPDYLDFAYFSFVIGMTSQVSDVTIRSKQIRRAALLHGILSFGFNAIIIALTISGLSSRL</sequence>
<name>A0A6M5Y6G3_9BACT</name>
<accession>A0A6M5Y6G3</accession>
<keyword evidence="1" id="KW-1133">Transmembrane helix</keyword>